<keyword evidence="1" id="KW-0805">Transcription regulation</keyword>
<dbReference type="Proteomes" id="UP000295063">
    <property type="component" value="Unassembled WGS sequence"/>
</dbReference>
<evidence type="ECO:0000256" key="2">
    <source>
        <dbReference type="ARBA" id="ARBA00023125"/>
    </source>
</evidence>
<dbReference type="GO" id="GO:0003700">
    <property type="term" value="F:DNA-binding transcription factor activity"/>
    <property type="evidence" value="ECO:0007669"/>
    <property type="project" value="InterPro"/>
</dbReference>
<sequence>MDTAESLLHQLFQTVRIISKGLNYCLEPYGLYSSEWSIITTLKQTGPITQGTLASYLNIEPPAVSRSLVKLETKGFITRTPGMDKREKNVCLSDAALQQYPKWLEISGLHRQAILADLSEDEKNELSRLLKTIHQRAQQHEAGSPLANTLNINTL</sequence>
<dbReference type="GO" id="GO:0003677">
    <property type="term" value="F:DNA binding"/>
    <property type="evidence" value="ECO:0007669"/>
    <property type="project" value="UniProtKB-KW"/>
</dbReference>
<keyword evidence="3" id="KW-0804">Transcription</keyword>
<reference evidence="5 6" key="1">
    <citation type="submission" date="2019-03" db="EMBL/GenBank/DDBJ databases">
        <title>Genomic Encyclopedia of Type Strains, Phase IV (KMG-IV): sequencing the most valuable type-strain genomes for metagenomic binning, comparative biology and taxonomic classification.</title>
        <authorList>
            <person name="Goeker M."/>
        </authorList>
    </citation>
    <scope>NUCLEOTIDE SEQUENCE [LARGE SCALE GENOMIC DNA]</scope>
    <source>
        <strain evidence="5 6">DSM 15969</strain>
    </source>
</reference>
<keyword evidence="6" id="KW-1185">Reference proteome</keyword>
<evidence type="ECO:0000256" key="3">
    <source>
        <dbReference type="ARBA" id="ARBA00023163"/>
    </source>
</evidence>
<dbReference type="RefSeq" id="WP_132075374.1">
    <property type="nucleotide sequence ID" value="NZ_DAMAKO010000005.1"/>
</dbReference>
<evidence type="ECO:0000313" key="5">
    <source>
        <dbReference type="EMBL" id="TCL39209.1"/>
    </source>
</evidence>
<evidence type="ECO:0000259" key="4">
    <source>
        <dbReference type="PROSITE" id="PS50995"/>
    </source>
</evidence>
<dbReference type="InterPro" id="IPR036390">
    <property type="entry name" value="WH_DNA-bd_sf"/>
</dbReference>
<dbReference type="InterPro" id="IPR036388">
    <property type="entry name" value="WH-like_DNA-bd_sf"/>
</dbReference>
<accession>A0A4R1Q1Y7</accession>
<dbReference type="InterPro" id="IPR000835">
    <property type="entry name" value="HTH_MarR-typ"/>
</dbReference>
<evidence type="ECO:0000256" key="1">
    <source>
        <dbReference type="ARBA" id="ARBA00023015"/>
    </source>
</evidence>
<evidence type="ECO:0000313" key="6">
    <source>
        <dbReference type="Proteomes" id="UP000295063"/>
    </source>
</evidence>
<dbReference type="EMBL" id="SLUI01000002">
    <property type="protein sequence ID" value="TCL39209.1"/>
    <property type="molecule type" value="Genomic_DNA"/>
</dbReference>
<keyword evidence="2 5" id="KW-0238">DNA-binding</keyword>
<comment type="caution">
    <text evidence="5">The sequence shown here is derived from an EMBL/GenBank/DDBJ whole genome shotgun (WGS) entry which is preliminary data.</text>
</comment>
<dbReference type="Gene3D" id="1.10.10.10">
    <property type="entry name" value="Winged helix-like DNA-binding domain superfamily/Winged helix DNA-binding domain"/>
    <property type="match status" value="1"/>
</dbReference>
<dbReference type="SUPFAM" id="SSF46785">
    <property type="entry name" value="Winged helix' DNA-binding domain"/>
    <property type="match status" value="1"/>
</dbReference>
<dbReference type="PRINTS" id="PR00598">
    <property type="entry name" value="HTHMARR"/>
</dbReference>
<feature type="domain" description="HTH marR-type" evidence="4">
    <location>
        <begin position="4"/>
        <end position="135"/>
    </location>
</feature>
<dbReference type="Pfam" id="PF01047">
    <property type="entry name" value="MarR"/>
    <property type="match status" value="1"/>
</dbReference>
<name>A0A4R1Q1Y7_9FIRM</name>
<gene>
    <name evidence="5" type="ORF">EV210_102119</name>
</gene>
<dbReference type="SMART" id="SM00347">
    <property type="entry name" value="HTH_MARR"/>
    <property type="match status" value="1"/>
</dbReference>
<dbReference type="PANTHER" id="PTHR42756:SF1">
    <property type="entry name" value="TRANSCRIPTIONAL REPRESSOR OF EMRAB OPERON"/>
    <property type="match status" value="1"/>
</dbReference>
<dbReference type="PANTHER" id="PTHR42756">
    <property type="entry name" value="TRANSCRIPTIONAL REGULATOR, MARR"/>
    <property type="match status" value="1"/>
</dbReference>
<protein>
    <submittedName>
        <fullName evidence="5">DNA-binding MarR family transcriptional regulator</fullName>
    </submittedName>
</protein>
<dbReference type="PROSITE" id="PS50995">
    <property type="entry name" value="HTH_MARR_2"/>
    <property type="match status" value="1"/>
</dbReference>
<dbReference type="AlphaFoldDB" id="A0A4R1Q1Y7"/>
<organism evidence="5 6">
    <name type="scientific">Anaerospora hongkongensis</name>
    <dbReference type="NCBI Taxonomy" id="244830"/>
    <lineage>
        <taxon>Bacteria</taxon>
        <taxon>Bacillati</taxon>
        <taxon>Bacillota</taxon>
        <taxon>Negativicutes</taxon>
        <taxon>Selenomonadales</taxon>
        <taxon>Sporomusaceae</taxon>
        <taxon>Anaerospora</taxon>
    </lineage>
</organism>
<dbReference type="OrthoDB" id="1625696at2"/>
<proteinExistence type="predicted"/>